<accession>A0ABY4C5Y0</accession>
<sequence length="163" mass="18384">MLKQRRKSHISNEKGMAVFEMIPIIVVIVLFLNFSLGFFGAIHTGILNSIAARNYAFETFRNRTSLVYFSNLDSSQTRYEYSKSQMRVHGITAEKETGQKWVATSRLIDRFSFDKRAADIEGNSKNVHSGIRNMSDGRNTTVGVNPIWIKTTYGLCLTSTCGS</sequence>
<reference evidence="2" key="1">
    <citation type="submission" date="2022-03" db="EMBL/GenBank/DDBJ databases">
        <title>Genome Identification and Characterization of new species Bdellovibrio reynosense LBG001 sp. nov. from a Mexico soil sample.</title>
        <authorList>
            <person name="Camilli A."/>
            <person name="Ajao Y."/>
            <person name="Guo X."/>
        </authorList>
    </citation>
    <scope>NUCLEOTIDE SEQUENCE</scope>
    <source>
        <strain evidence="2">LBG001</strain>
    </source>
</reference>
<organism evidence="2 3">
    <name type="scientific">Bdellovibrio reynosensis</name>
    <dbReference type="NCBI Taxonomy" id="2835041"/>
    <lineage>
        <taxon>Bacteria</taxon>
        <taxon>Pseudomonadati</taxon>
        <taxon>Bdellovibrionota</taxon>
        <taxon>Bdellovibrionia</taxon>
        <taxon>Bdellovibrionales</taxon>
        <taxon>Pseudobdellovibrionaceae</taxon>
        <taxon>Bdellovibrio</taxon>
    </lineage>
</organism>
<keyword evidence="1" id="KW-0812">Transmembrane</keyword>
<feature type="transmembrane region" description="Helical" evidence="1">
    <location>
        <begin position="21"/>
        <end position="42"/>
    </location>
</feature>
<gene>
    <name evidence="2" type="ORF">MNR06_11365</name>
</gene>
<name>A0ABY4C5Y0_9BACT</name>
<evidence type="ECO:0000313" key="3">
    <source>
        <dbReference type="Proteomes" id="UP000830116"/>
    </source>
</evidence>
<keyword evidence="3" id="KW-1185">Reference proteome</keyword>
<evidence type="ECO:0000313" key="2">
    <source>
        <dbReference type="EMBL" id="UOF00300.1"/>
    </source>
</evidence>
<protein>
    <recommendedName>
        <fullName evidence="4">Pilus assembly protein</fullName>
    </recommendedName>
</protein>
<keyword evidence="1" id="KW-0472">Membrane</keyword>
<evidence type="ECO:0000256" key="1">
    <source>
        <dbReference type="SAM" id="Phobius"/>
    </source>
</evidence>
<proteinExistence type="predicted"/>
<dbReference type="Proteomes" id="UP000830116">
    <property type="component" value="Chromosome"/>
</dbReference>
<dbReference type="RefSeq" id="WP_243536115.1">
    <property type="nucleotide sequence ID" value="NZ_CP093442.1"/>
</dbReference>
<keyword evidence="1" id="KW-1133">Transmembrane helix</keyword>
<dbReference type="EMBL" id="CP093442">
    <property type="protein sequence ID" value="UOF00300.1"/>
    <property type="molecule type" value="Genomic_DNA"/>
</dbReference>
<evidence type="ECO:0008006" key="4">
    <source>
        <dbReference type="Google" id="ProtNLM"/>
    </source>
</evidence>